<organism evidence="5">
    <name type="scientific">Rhizophora mucronata</name>
    <name type="common">Asiatic mangrove</name>
    <dbReference type="NCBI Taxonomy" id="61149"/>
    <lineage>
        <taxon>Eukaryota</taxon>
        <taxon>Viridiplantae</taxon>
        <taxon>Streptophyta</taxon>
        <taxon>Embryophyta</taxon>
        <taxon>Tracheophyta</taxon>
        <taxon>Spermatophyta</taxon>
        <taxon>Magnoliopsida</taxon>
        <taxon>eudicotyledons</taxon>
        <taxon>Gunneridae</taxon>
        <taxon>Pentapetalae</taxon>
        <taxon>rosids</taxon>
        <taxon>fabids</taxon>
        <taxon>Malpighiales</taxon>
        <taxon>Rhizophoraceae</taxon>
        <taxon>Rhizophora</taxon>
    </lineage>
</organism>
<accession>A0A2P2KLQ7</accession>
<dbReference type="CDD" id="cd02440">
    <property type="entry name" value="AdoMet_MTases"/>
    <property type="match status" value="1"/>
</dbReference>
<sequence>MRWLPLRWLLEPHYRHSSGLLSAGSSQVAVASSRIRRGLSFYAINMEEKKTKKNGDEESASSKSSSGVKLKTQNYQVQSLVHVDPSDGWEKCWELGLTPWDLGQPTPVILHLHQTGSLPKGRALLPGCGSGHDVVAIACVDRYVVGLDISKEAIKKALELSSSLPNANYFAFLEEDFFSWNPPELFDLIFDHT</sequence>
<evidence type="ECO:0008006" key="6">
    <source>
        <dbReference type="Google" id="ProtNLM"/>
    </source>
</evidence>
<dbReference type="EMBL" id="GGEC01026175">
    <property type="protein sequence ID" value="MBX06659.1"/>
    <property type="molecule type" value="Transcribed_RNA"/>
</dbReference>
<dbReference type="PANTHER" id="PTHR32183:SF11">
    <property type="entry name" value="THIOL METHYLTRANSFERASE 2-RELATED"/>
    <property type="match status" value="1"/>
</dbReference>
<dbReference type="Gene3D" id="3.40.50.150">
    <property type="entry name" value="Vaccinia Virus protein VP39"/>
    <property type="match status" value="1"/>
</dbReference>
<dbReference type="InterPro" id="IPR029063">
    <property type="entry name" value="SAM-dependent_MTases_sf"/>
</dbReference>
<name>A0A2P2KLQ7_RHIMU</name>
<dbReference type="SUPFAM" id="SSF53335">
    <property type="entry name" value="S-adenosyl-L-methionine-dependent methyltransferases"/>
    <property type="match status" value="1"/>
</dbReference>
<evidence type="ECO:0000256" key="1">
    <source>
        <dbReference type="ARBA" id="ARBA00022553"/>
    </source>
</evidence>
<evidence type="ECO:0000256" key="2">
    <source>
        <dbReference type="ARBA" id="ARBA00022603"/>
    </source>
</evidence>
<reference evidence="5" key="1">
    <citation type="submission" date="2018-02" db="EMBL/GenBank/DDBJ databases">
        <title>Rhizophora mucronata_Transcriptome.</title>
        <authorList>
            <person name="Meera S.P."/>
            <person name="Sreeshan A."/>
            <person name="Augustine A."/>
        </authorList>
    </citation>
    <scope>NUCLEOTIDE SEQUENCE</scope>
    <source>
        <tissue evidence="5">Leaf</tissue>
    </source>
</reference>
<keyword evidence="2" id="KW-0489">Methyltransferase</keyword>
<proteinExistence type="predicted"/>
<keyword evidence="4" id="KW-0949">S-adenosyl-L-methionine</keyword>
<dbReference type="PANTHER" id="PTHR32183">
    <property type="match status" value="1"/>
</dbReference>
<keyword evidence="3" id="KW-0808">Transferase</keyword>
<keyword evidence="1" id="KW-0597">Phosphoprotein</keyword>
<evidence type="ECO:0000256" key="4">
    <source>
        <dbReference type="ARBA" id="ARBA00022691"/>
    </source>
</evidence>
<dbReference type="Pfam" id="PF05724">
    <property type="entry name" value="TPMT"/>
    <property type="match status" value="1"/>
</dbReference>
<dbReference type="InterPro" id="IPR008854">
    <property type="entry name" value="TPMT"/>
</dbReference>
<dbReference type="GO" id="GO:0032259">
    <property type="term" value="P:methylation"/>
    <property type="evidence" value="ECO:0007669"/>
    <property type="project" value="UniProtKB-KW"/>
</dbReference>
<protein>
    <recommendedName>
        <fullName evidence="6">Thiol methyltransferase 2</fullName>
    </recommendedName>
</protein>
<dbReference type="PROSITE" id="PS51585">
    <property type="entry name" value="SAM_MT_TPMT"/>
    <property type="match status" value="1"/>
</dbReference>
<dbReference type="GO" id="GO:0008757">
    <property type="term" value="F:S-adenosylmethionine-dependent methyltransferase activity"/>
    <property type="evidence" value="ECO:0007669"/>
    <property type="project" value="InterPro"/>
</dbReference>
<dbReference type="AlphaFoldDB" id="A0A2P2KLQ7"/>
<evidence type="ECO:0000313" key="5">
    <source>
        <dbReference type="EMBL" id="MBX06659.1"/>
    </source>
</evidence>
<evidence type="ECO:0000256" key="3">
    <source>
        <dbReference type="ARBA" id="ARBA00022679"/>
    </source>
</evidence>